<feature type="compositionally biased region" description="Basic and acidic residues" evidence="12">
    <location>
        <begin position="37"/>
        <end position="49"/>
    </location>
</feature>
<dbReference type="InterPro" id="IPR004665">
    <property type="entry name" value="Term_rho"/>
</dbReference>
<dbReference type="EMBL" id="CP029803">
    <property type="protein sequence ID" value="AWT60130.1"/>
    <property type="molecule type" value="Genomic_DNA"/>
</dbReference>
<dbReference type="InterPro" id="IPR041703">
    <property type="entry name" value="Rho_factor_ATP-bd"/>
</dbReference>
<dbReference type="InterPro" id="IPR000194">
    <property type="entry name" value="ATPase_F1/V1/A1_a/bsu_nucl-bd"/>
</dbReference>
<reference evidence="14 15" key="1">
    <citation type="submission" date="2018-06" db="EMBL/GenBank/DDBJ databases">
        <title>Draft Genome Sequence of a Novel Marine Bacterium Related to the Verrucomicrobia.</title>
        <authorList>
            <person name="Vosseberg J."/>
            <person name="Martijn J."/>
            <person name="Ettema T.J.G."/>
        </authorList>
    </citation>
    <scope>NUCLEOTIDE SEQUENCE [LARGE SCALE GENOMIC DNA]</scope>
    <source>
        <strain evidence="14">TARA_B100001123</strain>
    </source>
</reference>
<feature type="region of interest" description="Disordered" evidence="12">
    <location>
        <begin position="1"/>
        <end position="103"/>
    </location>
</feature>
<evidence type="ECO:0000256" key="6">
    <source>
        <dbReference type="ARBA" id="ARBA00022884"/>
    </source>
</evidence>
<dbReference type="SMART" id="SM00382">
    <property type="entry name" value="AAA"/>
    <property type="match status" value="1"/>
</dbReference>
<feature type="compositionally biased region" description="Basic residues" evidence="12">
    <location>
        <begin position="83"/>
        <end position="96"/>
    </location>
</feature>
<protein>
    <recommendedName>
        <fullName evidence="9 10">Transcription termination factor Rho</fullName>
        <ecNumber evidence="9 10">3.6.4.-</ecNumber>
    </recommendedName>
    <alternativeName>
        <fullName evidence="9">ATP-dependent helicase Rho</fullName>
    </alternativeName>
</protein>
<dbReference type="AlphaFoldDB" id="A0A2Z4AM36"/>
<dbReference type="HAMAP" id="MF_01884">
    <property type="entry name" value="Rho"/>
    <property type="match status" value="1"/>
</dbReference>
<dbReference type="PROSITE" id="PS51856">
    <property type="entry name" value="RHO_RNA_BD"/>
    <property type="match status" value="1"/>
</dbReference>
<comment type="function">
    <text evidence="9">Facilitates transcription termination by a mechanism that involves Rho binding to the nascent RNA, activation of Rho's RNA-dependent ATPase activity, and release of the mRNA from the DNA template.</text>
</comment>
<evidence type="ECO:0000256" key="11">
    <source>
        <dbReference type="PROSITE-ProRule" id="PRU01203"/>
    </source>
</evidence>
<dbReference type="Pfam" id="PF00006">
    <property type="entry name" value="ATP-synt_ab"/>
    <property type="match status" value="1"/>
</dbReference>
<proteinExistence type="inferred from homology"/>
<feature type="domain" description="Rho RNA-BD" evidence="13">
    <location>
        <begin position="187"/>
        <end position="262"/>
    </location>
</feature>
<keyword evidence="4 9" id="KW-0347">Helicase</keyword>
<evidence type="ECO:0000256" key="3">
    <source>
        <dbReference type="ARBA" id="ARBA00022801"/>
    </source>
</evidence>
<dbReference type="SUPFAM" id="SSF50249">
    <property type="entry name" value="Nucleic acid-binding proteins"/>
    <property type="match status" value="1"/>
</dbReference>
<dbReference type="GO" id="GO:0016787">
    <property type="term" value="F:hydrolase activity"/>
    <property type="evidence" value="ECO:0007669"/>
    <property type="project" value="UniProtKB-KW"/>
</dbReference>
<evidence type="ECO:0000313" key="15">
    <source>
        <dbReference type="Proteomes" id="UP000247465"/>
    </source>
</evidence>
<feature type="compositionally biased region" description="Basic and acidic residues" evidence="12">
    <location>
        <begin position="1"/>
        <end position="12"/>
    </location>
</feature>
<dbReference type="NCBIfam" id="NF006886">
    <property type="entry name" value="PRK09376.1"/>
    <property type="match status" value="1"/>
</dbReference>
<feature type="binding site" evidence="9">
    <location>
        <position position="352"/>
    </location>
    <ligand>
        <name>ATP</name>
        <dbReference type="ChEBI" id="CHEBI:30616"/>
    </ligand>
</feature>
<gene>
    <name evidence="14" type="primary">rho_1</name>
    <name evidence="9" type="synonym">rho</name>
    <name evidence="14" type="ORF">DF168_01331</name>
</gene>
<dbReference type="InterPro" id="IPR003593">
    <property type="entry name" value="AAA+_ATPase"/>
</dbReference>
<keyword evidence="1 9" id="KW-0806">Transcription termination</keyword>
<comment type="caution">
    <text evidence="9">Lacks conserved residue(s) required for the propagation of feature annotation.</text>
</comment>
<organism evidence="14 15">
    <name type="scientific">Candidatus Moanibacter tarae</name>
    <dbReference type="NCBI Taxonomy" id="2200854"/>
    <lineage>
        <taxon>Bacteria</taxon>
        <taxon>Pseudomonadati</taxon>
        <taxon>Verrucomicrobiota</taxon>
        <taxon>Opitutia</taxon>
        <taxon>Puniceicoccales</taxon>
        <taxon>Puniceicoccales incertae sedis</taxon>
        <taxon>Candidatus Moanibacter</taxon>
    </lineage>
</organism>
<dbReference type="Pfam" id="PF07497">
    <property type="entry name" value="Rho_RNA_bind"/>
    <property type="match status" value="1"/>
</dbReference>
<dbReference type="PANTHER" id="PTHR46425">
    <property type="entry name" value="TRANSCRIPTION TERMINATION FACTOR RHO"/>
    <property type="match status" value="1"/>
</dbReference>
<evidence type="ECO:0000256" key="7">
    <source>
        <dbReference type="ARBA" id="ARBA00023015"/>
    </source>
</evidence>
<name>A0A2Z4AM36_9BACT</name>
<evidence type="ECO:0000259" key="13">
    <source>
        <dbReference type="PROSITE" id="PS51856"/>
    </source>
</evidence>
<evidence type="ECO:0000256" key="10">
    <source>
        <dbReference type="NCBIfam" id="TIGR00767"/>
    </source>
</evidence>
<keyword evidence="8 9" id="KW-0804">Transcription</keyword>
<dbReference type="InterPro" id="IPR027417">
    <property type="entry name" value="P-loop_NTPase"/>
</dbReference>
<dbReference type="NCBIfam" id="TIGR00767">
    <property type="entry name" value="rho"/>
    <property type="match status" value="1"/>
</dbReference>
<dbReference type="GO" id="GO:0004386">
    <property type="term" value="F:helicase activity"/>
    <property type="evidence" value="ECO:0007669"/>
    <property type="project" value="UniProtKB-UniRule"/>
</dbReference>
<dbReference type="Gene3D" id="3.40.50.300">
    <property type="entry name" value="P-loop containing nucleotide triphosphate hydrolases"/>
    <property type="match status" value="1"/>
</dbReference>
<feature type="binding site" evidence="9">
    <location>
        <begin position="321"/>
        <end position="326"/>
    </location>
    <ligand>
        <name>ATP</name>
        <dbReference type="ChEBI" id="CHEBI:30616"/>
    </ligand>
</feature>
<dbReference type="Proteomes" id="UP000247465">
    <property type="component" value="Chromosome"/>
</dbReference>
<feature type="compositionally biased region" description="Polar residues" evidence="12">
    <location>
        <begin position="19"/>
        <end position="29"/>
    </location>
</feature>
<evidence type="ECO:0000256" key="1">
    <source>
        <dbReference type="ARBA" id="ARBA00022472"/>
    </source>
</evidence>
<dbReference type="GO" id="GO:0008186">
    <property type="term" value="F:ATP-dependent activity, acting on RNA"/>
    <property type="evidence" value="ECO:0007669"/>
    <property type="project" value="UniProtKB-UniRule"/>
</dbReference>
<dbReference type="GO" id="GO:0005524">
    <property type="term" value="F:ATP binding"/>
    <property type="evidence" value="ECO:0007669"/>
    <property type="project" value="UniProtKB-UniRule"/>
</dbReference>
<keyword evidence="5 9" id="KW-0067">ATP-binding</keyword>
<evidence type="ECO:0000256" key="8">
    <source>
        <dbReference type="ARBA" id="ARBA00023163"/>
    </source>
</evidence>
<dbReference type="SUPFAM" id="SSF52540">
    <property type="entry name" value="P-loop containing nucleoside triphosphate hydrolases"/>
    <property type="match status" value="1"/>
</dbReference>
<evidence type="ECO:0000256" key="9">
    <source>
        <dbReference type="HAMAP-Rule" id="MF_01884"/>
    </source>
</evidence>
<evidence type="ECO:0000313" key="14">
    <source>
        <dbReference type="EMBL" id="AWT60130.1"/>
    </source>
</evidence>
<keyword evidence="2 9" id="KW-0547">Nucleotide-binding</keyword>
<dbReference type="PANTHER" id="PTHR46425:SF1">
    <property type="entry name" value="TRANSCRIPTION TERMINATION FACTOR RHO"/>
    <property type="match status" value="1"/>
</dbReference>
<evidence type="ECO:0000256" key="12">
    <source>
        <dbReference type="SAM" id="MobiDB-lite"/>
    </source>
</evidence>
<dbReference type="KEGG" id="mtar:DF168_01331"/>
<dbReference type="InterPro" id="IPR012340">
    <property type="entry name" value="NA-bd_OB-fold"/>
</dbReference>
<evidence type="ECO:0000256" key="4">
    <source>
        <dbReference type="ARBA" id="ARBA00022806"/>
    </source>
</evidence>
<evidence type="ECO:0000256" key="5">
    <source>
        <dbReference type="ARBA" id="ARBA00022840"/>
    </source>
</evidence>
<evidence type="ECO:0000256" key="2">
    <source>
        <dbReference type="ARBA" id="ARBA00022741"/>
    </source>
</evidence>
<keyword evidence="3 9" id="KW-0378">Hydrolase</keyword>
<dbReference type="InterPro" id="IPR011113">
    <property type="entry name" value="Rho_RNA-bd"/>
</dbReference>
<dbReference type="Gene3D" id="2.40.50.140">
    <property type="entry name" value="Nucleic acid-binding proteins"/>
    <property type="match status" value="1"/>
</dbReference>
<feature type="binding site" evidence="9">
    <location>
        <begin position="309"/>
        <end position="314"/>
    </location>
    <ligand>
        <name>ATP</name>
        <dbReference type="ChEBI" id="CHEBI:30616"/>
    </ligand>
</feature>
<comment type="subunit">
    <text evidence="9">Homohexamer. The homohexamer assembles into an open ring structure.</text>
</comment>
<dbReference type="GO" id="GO:0006353">
    <property type="term" value="P:DNA-templated transcription termination"/>
    <property type="evidence" value="ECO:0007669"/>
    <property type="project" value="UniProtKB-UniRule"/>
</dbReference>
<dbReference type="GO" id="GO:0003723">
    <property type="term" value="F:RNA binding"/>
    <property type="evidence" value="ECO:0007669"/>
    <property type="project" value="UniProtKB-UniRule"/>
</dbReference>
<keyword evidence="7 9" id="KW-0805">Transcription regulation</keyword>
<sequence>MSNNEESNKEEVVLESDSGRNVISTNTPSEEPVISDQKGEQRENHRRLGGDTAKGRRNTNEGNRRGSRGQSGERRSPNNRSLMPRKKQKRKPRGRPQRGLQEIENGIGTNIGNLTGYDFLSNLEEMEILSQEHSTGGSPLLVTPLLNMSLVELVEEAKALGVSTNGVPNRNMLIDEVIRTGFERRVPIVMRGVLEITDQGFGLIVFENDNYRIRPYSAFVSAGLIKQYGLKRGQILDTQVHPHREGESCPFVIKLISVMDDAMAKNQGVAPFEDLIPYYPLERILLESNSDVGWDNLSMRIVDLLTPIGLGQRGLIVAPPRTGKTVLLQCIANAIALNNPDVHLIVLLVDERPEEVTDFKRQVVGEVVSSTFDQSAESHVHAAEMVIEKSRRMVEDSRDVVVLLDSITRLARAYNTLRPSSGKILSGGVEASALQKPKRFFGSARNIEGGGSLTIIGTALIETGSRMDEVIFEEFKGTGNMELHLDRALVDKRMYPAINLERSGTRKEELLYHLDEMNKIYSLRRVMKGVPSTEAMEMLIQRVKKTKTNAEFLMGLNR</sequence>
<dbReference type="EC" id="3.6.4.-" evidence="9 10"/>
<accession>A0A2Z4AM36</accession>
<comment type="similarity">
    <text evidence="9 11">Belongs to the Rho family.</text>
</comment>
<keyword evidence="6 9" id="KW-0694">RNA-binding</keyword>
<dbReference type="CDD" id="cd01128">
    <property type="entry name" value="rho_factor_C"/>
    <property type="match status" value="1"/>
</dbReference>